<keyword evidence="1" id="KW-0472">Membrane</keyword>
<dbReference type="EMBL" id="LCKM01000020">
    <property type="protein sequence ID" value="KKT98728.1"/>
    <property type="molecule type" value="Genomic_DNA"/>
</dbReference>
<sequence length="84" mass="9504">MKKPIRSLLDYLLLTILVSVAIILTLYFNGNKLFQQVVVIGLSILYIVWGILHHLKEKTLRAQIVLEYVLFGLLGSLVVIGLLK</sequence>
<keyword evidence="1" id="KW-0812">Transmembrane</keyword>
<feature type="transmembrane region" description="Helical" evidence="1">
    <location>
        <begin position="7"/>
        <end position="27"/>
    </location>
</feature>
<accession>A0A0G1LRY7</accession>
<evidence type="ECO:0000313" key="3">
    <source>
        <dbReference type="Proteomes" id="UP000034214"/>
    </source>
</evidence>
<evidence type="ECO:0000256" key="1">
    <source>
        <dbReference type="SAM" id="Phobius"/>
    </source>
</evidence>
<name>A0A0G1LRY7_9BACT</name>
<dbReference type="Proteomes" id="UP000034214">
    <property type="component" value="Unassembled WGS sequence"/>
</dbReference>
<feature type="transmembrane region" description="Helical" evidence="1">
    <location>
        <begin position="64"/>
        <end position="83"/>
    </location>
</feature>
<feature type="transmembrane region" description="Helical" evidence="1">
    <location>
        <begin position="33"/>
        <end position="52"/>
    </location>
</feature>
<keyword evidence="1" id="KW-1133">Transmembrane helix</keyword>
<proteinExistence type="predicted"/>
<dbReference type="AlphaFoldDB" id="A0A0G1LRY7"/>
<reference evidence="2 3" key="1">
    <citation type="journal article" date="2015" name="Nature">
        <title>rRNA introns, odd ribosomes, and small enigmatic genomes across a large radiation of phyla.</title>
        <authorList>
            <person name="Brown C.T."/>
            <person name="Hug L.A."/>
            <person name="Thomas B.C."/>
            <person name="Sharon I."/>
            <person name="Castelle C.J."/>
            <person name="Singh A."/>
            <person name="Wilkins M.J."/>
            <person name="Williams K.H."/>
            <person name="Banfield J.F."/>
        </authorList>
    </citation>
    <scope>NUCLEOTIDE SEQUENCE [LARGE SCALE GENOMIC DNA]</scope>
</reference>
<evidence type="ECO:0000313" key="2">
    <source>
        <dbReference type="EMBL" id="KKT98728.1"/>
    </source>
</evidence>
<comment type="caution">
    <text evidence="2">The sequence shown here is derived from an EMBL/GenBank/DDBJ whole genome shotgun (WGS) entry which is preliminary data.</text>
</comment>
<organism evidence="2 3">
    <name type="scientific">Candidatus Collierbacteria bacterium GW2011_GWC2_45_15</name>
    <dbReference type="NCBI Taxonomy" id="1618394"/>
    <lineage>
        <taxon>Bacteria</taxon>
        <taxon>Candidatus Collieribacteriota</taxon>
    </lineage>
</organism>
<protein>
    <submittedName>
        <fullName evidence="2">Uncharacterized protein</fullName>
    </submittedName>
</protein>
<gene>
    <name evidence="2" type="ORF">UW99_C0020G0006</name>
</gene>